<dbReference type="NCBIfam" id="NF038073">
    <property type="entry name" value="rSAM_STM4011"/>
    <property type="match status" value="1"/>
</dbReference>
<organism evidence="6 7">
    <name type="scientific">Cerasicoccus arenae</name>
    <dbReference type="NCBI Taxonomy" id="424488"/>
    <lineage>
        <taxon>Bacteria</taxon>
        <taxon>Pseudomonadati</taxon>
        <taxon>Verrucomicrobiota</taxon>
        <taxon>Opitutia</taxon>
        <taxon>Puniceicoccales</taxon>
        <taxon>Cerasicoccaceae</taxon>
        <taxon>Cerasicoccus</taxon>
    </lineage>
</organism>
<reference evidence="6" key="2">
    <citation type="submission" date="2020-09" db="EMBL/GenBank/DDBJ databases">
        <authorList>
            <person name="Sun Q."/>
            <person name="Kim S."/>
        </authorList>
    </citation>
    <scope>NUCLEOTIDE SEQUENCE</scope>
    <source>
        <strain evidence="6">KCTC 12870</strain>
    </source>
</reference>
<dbReference type="EMBL" id="BMXG01000011">
    <property type="protein sequence ID" value="GHC03724.1"/>
    <property type="molecule type" value="Genomic_DNA"/>
</dbReference>
<dbReference type="PANTHER" id="PTHR11228">
    <property type="entry name" value="RADICAL SAM DOMAIN PROTEIN"/>
    <property type="match status" value="1"/>
</dbReference>
<dbReference type="RefSeq" id="WP_189514753.1">
    <property type="nucleotide sequence ID" value="NZ_BMXG01000011.1"/>
</dbReference>
<evidence type="ECO:0000256" key="5">
    <source>
        <dbReference type="ARBA" id="ARBA00023014"/>
    </source>
</evidence>
<dbReference type="Gene3D" id="3.20.20.70">
    <property type="entry name" value="Aldolase class I"/>
    <property type="match status" value="1"/>
</dbReference>
<dbReference type="InterPro" id="IPR058240">
    <property type="entry name" value="rSAM_sf"/>
</dbReference>
<evidence type="ECO:0000256" key="3">
    <source>
        <dbReference type="ARBA" id="ARBA00022723"/>
    </source>
</evidence>
<evidence type="ECO:0000313" key="7">
    <source>
        <dbReference type="Proteomes" id="UP000642829"/>
    </source>
</evidence>
<keyword evidence="2" id="KW-0949">S-adenosyl-L-methionine</keyword>
<comment type="caution">
    <text evidence="6">The sequence shown here is derived from an EMBL/GenBank/DDBJ whole genome shotgun (WGS) entry which is preliminary data.</text>
</comment>
<name>A0A8J3DGB4_9BACT</name>
<dbReference type="GO" id="GO:0051536">
    <property type="term" value="F:iron-sulfur cluster binding"/>
    <property type="evidence" value="ECO:0007669"/>
    <property type="project" value="UniProtKB-KW"/>
</dbReference>
<gene>
    <name evidence="6" type="ORF">GCM10007047_20470</name>
</gene>
<keyword evidence="7" id="KW-1185">Reference proteome</keyword>
<evidence type="ECO:0000256" key="1">
    <source>
        <dbReference type="ARBA" id="ARBA00001966"/>
    </source>
</evidence>
<keyword evidence="4" id="KW-0408">Iron</keyword>
<evidence type="ECO:0000256" key="2">
    <source>
        <dbReference type="ARBA" id="ARBA00022691"/>
    </source>
</evidence>
<dbReference type="Proteomes" id="UP000642829">
    <property type="component" value="Unassembled WGS sequence"/>
</dbReference>
<reference evidence="6" key="1">
    <citation type="journal article" date="2014" name="Int. J. Syst. Evol. Microbiol.">
        <title>Complete genome sequence of Corynebacterium casei LMG S-19264T (=DSM 44701T), isolated from a smear-ripened cheese.</title>
        <authorList>
            <consortium name="US DOE Joint Genome Institute (JGI-PGF)"/>
            <person name="Walter F."/>
            <person name="Albersmeier A."/>
            <person name="Kalinowski J."/>
            <person name="Ruckert C."/>
        </authorList>
    </citation>
    <scope>NUCLEOTIDE SEQUENCE</scope>
    <source>
        <strain evidence="6">KCTC 12870</strain>
    </source>
</reference>
<dbReference type="GO" id="GO:0046872">
    <property type="term" value="F:metal ion binding"/>
    <property type="evidence" value="ECO:0007669"/>
    <property type="project" value="UniProtKB-KW"/>
</dbReference>
<evidence type="ECO:0000256" key="4">
    <source>
        <dbReference type="ARBA" id="ARBA00023004"/>
    </source>
</evidence>
<dbReference type="InterPro" id="IPR013785">
    <property type="entry name" value="Aldolase_TIM"/>
</dbReference>
<dbReference type="PANTHER" id="PTHR11228:SF7">
    <property type="entry name" value="PQQA PEPTIDE CYCLASE"/>
    <property type="match status" value="1"/>
</dbReference>
<protein>
    <recommendedName>
        <fullName evidence="8">Radical SAM protein</fullName>
    </recommendedName>
</protein>
<dbReference type="SUPFAM" id="SSF102114">
    <property type="entry name" value="Radical SAM enzymes"/>
    <property type="match status" value="1"/>
</dbReference>
<dbReference type="InterPro" id="IPR050377">
    <property type="entry name" value="Radical_SAM_PqqE_MftC-like"/>
</dbReference>
<keyword evidence="3" id="KW-0479">Metal-binding</keyword>
<accession>A0A8J3DGB4</accession>
<keyword evidence="5" id="KW-0411">Iron-sulfur</keyword>
<dbReference type="InterPro" id="IPR007197">
    <property type="entry name" value="rSAM"/>
</dbReference>
<evidence type="ECO:0008006" key="8">
    <source>
        <dbReference type="Google" id="ProtNLM"/>
    </source>
</evidence>
<dbReference type="GO" id="GO:0003824">
    <property type="term" value="F:catalytic activity"/>
    <property type="evidence" value="ECO:0007669"/>
    <property type="project" value="InterPro"/>
</dbReference>
<sequence length="292" mass="33537">MRPSWRILYRGPLSSCNYSCDYCPFAKTRNTAAELKDDFIRLGRFIDWVDSQAPQKIGILFTPWGEALIHAVYQKSMVRLSHLPHVYRATIQTNLSCKMDWVEDLNANVASLWCTWHPTQISRERFISRCRELDAASIRYSVGVVGLKEAITDIEALRAELAPEVYLWVNAYKRKENYYTKEEIKVIESIDPLFSLNNQYHLSLGKQCDAGETAFTVDGNGDARRCHFIKKPIGNIYKPDFVQTLRPRACVNEHCGCYIGYTNLKELSLIDTYGSGLLDRIPSAQFWNSRST</sequence>
<proteinExistence type="predicted"/>
<comment type="cofactor">
    <cofactor evidence="1">
        <name>[4Fe-4S] cluster</name>
        <dbReference type="ChEBI" id="CHEBI:49883"/>
    </cofactor>
</comment>
<dbReference type="InterPro" id="IPR047771">
    <property type="entry name" value="Radical_SAM_STM4011-like"/>
</dbReference>
<evidence type="ECO:0000313" key="6">
    <source>
        <dbReference type="EMBL" id="GHC03724.1"/>
    </source>
</evidence>
<dbReference type="AlphaFoldDB" id="A0A8J3DGB4"/>
<dbReference type="SFLD" id="SFLDS00029">
    <property type="entry name" value="Radical_SAM"/>
    <property type="match status" value="1"/>
</dbReference>